<evidence type="ECO:0000313" key="8">
    <source>
        <dbReference type="EMBL" id="MEX3596130.1"/>
    </source>
</evidence>
<keyword evidence="6" id="KW-0520">NAD</keyword>
<evidence type="ECO:0000259" key="7">
    <source>
        <dbReference type="Pfam" id="PF08240"/>
    </source>
</evidence>
<feature type="domain" description="Alcohol dehydrogenase-like N-terminal" evidence="7">
    <location>
        <begin position="34"/>
        <end position="152"/>
    </location>
</feature>
<dbReference type="EMBL" id="JAYWLU010000031">
    <property type="protein sequence ID" value="MEX3596130.1"/>
    <property type="molecule type" value="Genomic_DNA"/>
</dbReference>
<dbReference type="PROSITE" id="PS00059">
    <property type="entry name" value="ADH_ZINC"/>
    <property type="match status" value="1"/>
</dbReference>
<dbReference type="CDD" id="cd08282">
    <property type="entry name" value="PFDH_like"/>
    <property type="match status" value="1"/>
</dbReference>
<accession>A0ABV3V957</accession>
<dbReference type="Gene3D" id="3.90.180.10">
    <property type="entry name" value="Medium-chain alcohol dehydrogenases, catalytic domain"/>
    <property type="match status" value="1"/>
</dbReference>
<dbReference type="InterPro" id="IPR036291">
    <property type="entry name" value="NAD(P)-bd_dom_sf"/>
</dbReference>
<comment type="similarity">
    <text evidence="2">Belongs to the zinc-containing alcohol dehydrogenase family.</text>
</comment>
<dbReference type="SUPFAM" id="SSF51735">
    <property type="entry name" value="NAD(P)-binding Rossmann-fold domains"/>
    <property type="match status" value="1"/>
</dbReference>
<name>A0ABV3V957_9MICC</name>
<proteinExistence type="inferred from homology"/>
<evidence type="ECO:0000256" key="3">
    <source>
        <dbReference type="ARBA" id="ARBA00022723"/>
    </source>
</evidence>
<evidence type="ECO:0000256" key="5">
    <source>
        <dbReference type="ARBA" id="ARBA00023002"/>
    </source>
</evidence>
<dbReference type="PANTHER" id="PTHR42813:SF3">
    <property type="entry name" value="GLUTATHIONE-INDEPENDENT FORMALDEHYDE DEHYDROGENASE"/>
    <property type="match status" value="1"/>
</dbReference>
<protein>
    <submittedName>
        <fullName evidence="8">Alcohol dehydrogenase catalytic domain-containing protein</fullName>
    </submittedName>
</protein>
<organism evidence="8 9">
    <name type="scientific">Kocuria carniphila</name>
    <dbReference type="NCBI Taxonomy" id="262208"/>
    <lineage>
        <taxon>Bacteria</taxon>
        <taxon>Bacillati</taxon>
        <taxon>Actinomycetota</taxon>
        <taxon>Actinomycetes</taxon>
        <taxon>Micrococcales</taxon>
        <taxon>Micrococcaceae</taxon>
        <taxon>Kocuria</taxon>
    </lineage>
</organism>
<dbReference type="PANTHER" id="PTHR42813">
    <property type="entry name" value="ZINC-TYPE ALCOHOL DEHYDROGENASE-LIKE"/>
    <property type="match status" value="1"/>
</dbReference>
<evidence type="ECO:0000313" key="9">
    <source>
        <dbReference type="Proteomes" id="UP001558481"/>
    </source>
</evidence>
<keyword evidence="4" id="KW-0862">Zinc</keyword>
<dbReference type="Proteomes" id="UP001558481">
    <property type="component" value="Unassembled WGS sequence"/>
</dbReference>
<dbReference type="InterPro" id="IPR013154">
    <property type="entry name" value="ADH-like_N"/>
</dbReference>
<evidence type="ECO:0000256" key="6">
    <source>
        <dbReference type="ARBA" id="ARBA00023027"/>
    </source>
</evidence>
<keyword evidence="5" id="KW-0560">Oxidoreductase</keyword>
<evidence type="ECO:0000256" key="1">
    <source>
        <dbReference type="ARBA" id="ARBA00001947"/>
    </source>
</evidence>
<evidence type="ECO:0000256" key="2">
    <source>
        <dbReference type="ARBA" id="ARBA00008072"/>
    </source>
</evidence>
<sequence length="396" mass="42779">MAGNRSVVFRGVKNIQVEDLDFPKLQMPNGKKAPHGVVLKIVASNICGSDLHIYRGSFPAPDGMVMGHEMTGEVVEIGSDVEFLKEGDLVSVPFNVACGRCRNCRNGRTEVCQTCNPDADSAAYGFNLGGWDGGQAEYLFVPYADFQLLKFPDRDQAMEKIRDLALLSDILPTAFHGLMEAGAKPGSTVYIAGAGPVGRCGAAAARLLGASCIIVGDHDKDRLALMKRNGCETIDLNEDVPLQDQIEKILGEPMVDCAVDYVGTEAHGIGKDADKEDPAYAINQVIDVTRAGGATGIIGIYGPDPLADSKDEQNGIYPIEFGNAWIKSPKITAGQAPIMHYNYELMQAILWDRMPYLSDMLQTKVIGLDDAPQAYADFDNSSQEKYIIDPHGMIAS</sequence>
<keyword evidence="3" id="KW-0479">Metal-binding</keyword>
<dbReference type="Gene3D" id="3.40.50.720">
    <property type="entry name" value="NAD(P)-binding Rossmann-like Domain"/>
    <property type="match status" value="1"/>
</dbReference>
<dbReference type="SUPFAM" id="SSF50129">
    <property type="entry name" value="GroES-like"/>
    <property type="match status" value="1"/>
</dbReference>
<comment type="caution">
    <text evidence="8">The sequence shown here is derived from an EMBL/GenBank/DDBJ whole genome shotgun (WGS) entry which is preliminary data.</text>
</comment>
<keyword evidence="9" id="KW-1185">Reference proteome</keyword>
<evidence type="ECO:0000256" key="4">
    <source>
        <dbReference type="ARBA" id="ARBA00022833"/>
    </source>
</evidence>
<reference evidence="8 9" key="1">
    <citation type="journal article" date="2024" name="Fungal Genet. Biol.">
        <title>The porcine skin microbiome exhibits broad fungal antagonism.</title>
        <authorList>
            <person name="De La Cruz K.F."/>
            <person name="Townsend E.C."/>
            <person name="Alex Cheong J.Z."/>
            <person name="Salamzade R."/>
            <person name="Liu A."/>
            <person name="Sandstrom S."/>
            <person name="Davila E."/>
            <person name="Huang L."/>
            <person name="Xu K.H."/>
            <person name="Wu S.Y."/>
            <person name="Meudt J.J."/>
            <person name="Shanmuganayagam D."/>
            <person name="Gibson A.L.F."/>
            <person name="Kalan L.R."/>
        </authorList>
    </citation>
    <scope>NUCLEOTIDE SEQUENCE [LARGE SCALE GENOMIC DNA]</scope>
    <source>
        <strain evidence="8 9">LK2625</strain>
    </source>
</reference>
<dbReference type="Pfam" id="PF08240">
    <property type="entry name" value="ADH_N"/>
    <property type="match status" value="1"/>
</dbReference>
<comment type="cofactor">
    <cofactor evidence="1">
        <name>Zn(2+)</name>
        <dbReference type="ChEBI" id="CHEBI:29105"/>
    </cofactor>
</comment>
<dbReference type="InterPro" id="IPR011032">
    <property type="entry name" value="GroES-like_sf"/>
</dbReference>
<dbReference type="RefSeq" id="WP_368630160.1">
    <property type="nucleotide sequence ID" value="NZ_JAYWLU010000031.1"/>
</dbReference>
<dbReference type="InterPro" id="IPR002328">
    <property type="entry name" value="ADH_Zn_CS"/>
</dbReference>
<gene>
    <name evidence="8" type="ORF">VVR66_15570</name>
</gene>